<accession>A0A0K9P201</accession>
<evidence type="ECO:0000313" key="1">
    <source>
        <dbReference type="EMBL" id="KMZ63013.1"/>
    </source>
</evidence>
<name>A0A0K9P201_ZOSMR</name>
<dbReference type="InterPro" id="IPR012438">
    <property type="entry name" value="DUF1639"/>
</dbReference>
<protein>
    <submittedName>
        <fullName evidence="1">Uncharacterized protein</fullName>
    </submittedName>
</protein>
<dbReference type="EMBL" id="LFYR01001279">
    <property type="protein sequence ID" value="KMZ63013.1"/>
    <property type="molecule type" value="Genomic_DNA"/>
</dbReference>
<dbReference type="Proteomes" id="UP000036987">
    <property type="component" value="Unassembled WGS sequence"/>
</dbReference>
<dbReference type="PANTHER" id="PTHR33130">
    <property type="entry name" value="PUTATIVE (DUF1639)-RELATED"/>
    <property type="match status" value="1"/>
</dbReference>
<keyword evidence="2" id="KW-1185">Reference proteome</keyword>
<sequence length="271" mass="30597">MEVDRPSKRLCRGLENDSFLKWGVQKRLRCMKIKDDTTTNTAAIAVDLNKNNNISHNNNTQKARTAPRVNRGVLSIEKDRLNLSSSPNGVLIIEKDRLNLSSSPNGVLNIEKDRLNLSSSPNGVLREWESWGSESRKSSSQEKEENSKFYFTRGSTSASAVAVASHSAPKGKNIRNGHIGIEAKEGKVRLPRIFLSLSNKEKEEDFMAMKGCKLPQRPKKKRTKLIQKAIMMVTPGTWLSDLSHERYEVREKKIKKRKRGLKGIALEIDSE</sequence>
<proteinExistence type="predicted"/>
<evidence type="ECO:0000313" key="2">
    <source>
        <dbReference type="Proteomes" id="UP000036987"/>
    </source>
</evidence>
<organism evidence="1 2">
    <name type="scientific">Zostera marina</name>
    <name type="common">Eelgrass</name>
    <dbReference type="NCBI Taxonomy" id="29655"/>
    <lineage>
        <taxon>Eukaryota</taxon>
        <taxon>Viridiplantae</taxon>
        <taxon>Streptophyta</taxon>
        <taxon>Embryophyta</taxon>
        <taxon>Tracheophyta</taxon>
        <taxon>Spermatophyta</taxon>
        <taxon>Magnoliopsida</taxon>
        <taxon>Liliopsida</taxon>
        <taxon>Zosteraceae</taxon>
        <taxon>Zostera</taxon>
    </lineage>
</organism>
<dbReference type="Pfam" id="PF07797">
    <property type="entry name" value="DUF1639"/>
    <property type="match status" value="1"/>
</dbReference>
<reference evidence="2" key="1">
    <citation type="journal article" date="2016" name="Nature">
        <title>The genome of the seagrass Zostera marina reveals angiosperm adaptation to the sea.</title>
        <authorList>
            <person name="Olsen J.L."/>
            <person name="Rouze P."/>
            <person name="Verhelst B."/>
            <person name="Lin Y.-C."/>
            <person name="Bayer T."/>
            <person name="Collen J."/>
            <person name="Dattolo E."/>
            <person name="De Paoli E."/>
            <person name="Dittami S."/>
            <person name="Maumus F."/>
            <person name="Michel G."/>
            <person name="Kersting A."/>
            <person name="Lauritano C."/>
            <person name="Lohaus R."/>
            <person name="Toepel M."/>
            <person name="Tonon T."/>
            <person name="Vanneste K."/>
            <person name="Amirebrahimi M."/>
            <person name="Brakel J."/>
            <person name="Bostroem C."/>
            <person name="Chovatia M."/>
            <person name="Grimwood J."/>
            <person name="Jenkins J.W."/>
            <person name="Jueterbock A."/>
            <person name="Mraz A."/>
            <person name="Stam W.T."/>
            <person name="Tice H."/>
            <person name="Bornberg-Bauer E."/>
            <person name="Green P.J."/>
            <person name="Pearson G.A."/>
            <person name="Procaccini G."/>
            <person name="Duarte C.M."/>
            <person name="Schmutz J."/>
            <person name="Reusch T.B.H."/>
            <person name="Van de Peer Y."/>
        </authorList>
    </citation>
    <scope>NUCLEOTIDE SEQUENCE [LARGE SCALE GENOMIC DNA]</scope>
    <source>
        <strain evidence="2">cv. Finnish</strain>
    </source>
</reference>
<dbReference type="OrthoDB" id="601691at2759"/>
<dbReference type="AlphaFoldDB" id="A0A0K9P201"/>
<gene>
    <name evidence="1" type="ORF">ZOSMA_42G00540</name>
</gene>
<dbReference type="PANTHER" id="PTHR33130:SF12">
    <property type="entry name" value="EXPRESSED PROTEIN"/>
    <property type="match status" value="1"/>
</dbReference>
<comment type="caution">
    <text evidence="1">The sequence shown here is derived from an EMBL/GenBank/DDBJ whole genome shotgun (WGS) entry which is preliminary data.</text>
</comment>